<dbReference type="GO" id="GO:0004175">
    <property type="term" value="F:endopeptidase activity"/>
    <property type="evidence" value="ECO:0007669"/>
    <property type="project" value="UniProtKB-ARBA"/>
</dbReference>
<accession>D2PV38</accession>
<feature type="domain" description="CAAX prenyl protease 2/Lysostaphin resistance protein A-like" evidence="3">
    <location>
        <begin position="162"/>
        <end position="251"/>
    </location>
</feature>
<dbReference type="GO" id="GO:0080120">
    <property type="term" value="P:CAAX-box protein maturation"/>
    <property type="evidence" value="ECO:0007669"/>
    <property type="project" value="UniProtKB-ARBA"/>
</dbReference>
<feature type="transmembrane region" description="Helical" evidence="2">
    <location>
        <begin position="183"/>
        <end position="209"/>
    </location>
</feature>
<organism evidence="4 5">
    <name type="scientific">Kribbella flavida (strain DSM 17836 / JCM 10339 / NBRC 14399)</name>
    <dbReference type="NCBI Taxonomy" id="479435"/>
    <lineage>
        <taxon>Bacteria</taxon>
        <taxon>Bacillati</taxon>
        <taxon>Actinomycetota</taxon>
        <taxon>Actinomycetes</taxon>
        <taxon>Propionibacteriales</taxon>
        <taxon>Kribbellaceae</taxon>
        <taxon>Kribbella</taxon>
    </lineage>
</organism>
<feature type="transmembrane region" description="Helical" evidence="2">
    <location>
        <begin position="115"/>
        <end position="139"/>
    </location>
</feature>
<gene>
    <name evidence="4" type="ordered locus">Kfla_4284</name>
</gene>
<dbReference type="STRING" id="479435.Kfla_4284"/>
<reference evidence="4 5" key="2">
    <citation type="journal article" date="2010" name="Stand. Genomic Sci.">
        <title>Complete genome sequence of Kribbella flavida type strain (IFO 14399).</title>
        <authorList>
            <person name="Pukall R."/>
            <person name="Lapidus A."/>
            <person name="Glavina Del Rio T."/>
            <person name="Copeland A."/>
            <person name="Tice H."/>
            <person name="Cheng J.-F."/>
            <person name="Lucas S."/>
            <person name="Chen F."/>
            <person name="Nolan M."/>
            <person name="LaButti K."/>
            <person name="Pati A."/>
            <person name="Ivanova N."/>
            <person name="Mavrommatis K."/>
            <person name="Mikhailova N."/>
            <person name="Pitluck S."/>
            <person name="Bruce D."/>
            <person name="Goodwin L."/>
            <person name="Land M."/>
            <person name="Hauser L."/>
            <person name="Chang Y.-J."/>
            <person name="Jeffries C.D."/>
            <person name="Chen A."/>
            <person name="Palaniappan K."/>
            <person name="Chain P."/>
            <person name="Rohde M."/>
            <person name="Goeker M."/>
            <person name="Bristow J."/>
            <person name="Eisen J.A."/>
            <person name="Markowitz V."/>
            <person name="Hugenholtz P."/>
            <person name="Kyrpides N.C."/>
            <person name="Klenk H.-P."/>
            <person name="Brettin T."/>
        </authorList>
    </citation>
    <scope>NUCLEOTIDE SEQUENCE [LARGE SCALE GENOMIC DNA]</scope>
    <source>
        <strain evidence="5">DSM 17836 / JCM 10339 / NBRC 14399</strain>
    </source>
</reference>
<dbReference type="Proteomes" id="UP000007967">
    <property type="component" value="Chromosome"/>
</dbReference>
<dbReference type="eggNOG" id="COG1266">
    <property type="taxonomic scope" value="Bacteria"/>
</dbReference>
<feature type="transmembrane region" description="Helical" evidence="2">
    <location>
        <begin position="240"/>
        <end position="262"/>
    </location>
</feature>
<sequence length="336" mass="35496">MTLKHPLEPLAYQRLAWITGRHRWWRPLTGTVVLLVLMAVATTATYEAGVLVAKARGIPFDADGWPLLGEVGEVTVDLLAVAVWLPAVALTVRWIQQRPWGSVSSVAGRIRWGWLGRCLAIAAPTVVVALVCGGALSSLTDPGVPPDDEAGWVGGRTFLAGLAVIILLVPLQAAAEEYVFRGWLLQATGAFLRSPWLVLAPQAALFAAAHGWGTPWGFADLAAYGALTGWLTIRTGGLEAAIALHVVTNLIPMSAAASFVGGLASDETAADMPWSMAVADVIACCLYAAVILRLARRRKLATHHLPPQGPADDSHRPWGGAATYPPVEAAAGRQPA</sequence>
<evidence type="ECO:0000256" key="1">
    <source>
        <dbReference type="SAM" id="MobiDB-lite"/>
    </source>
</evidence>
<keyword evidence="2" id="KW-1133">Transmembrane helix</keyword>
<dbReference type="InterPro" id="IPR003675">
    <property type="entry name" value="Rce1/LyrA-like_dom"/>
</dbReference>
<keyword evidence="2" id="KW-0812">Transmembrane</keyword>
<evidence type="ECO:0000256" key="2">
    <source>
        <dbReference type="SAM" id="Phobius"/>
    </source>
</evidence>
<evidence type="ECO:0000313" key="4">
    <source>
        <dbReference type="EMBL" id="ADB33319.1"/>
    </source>
</evidence>
<dbReference type="EMBL" id="CP001736">
    <property type="protein sequence ID" value="ADB33319.1"/>
    <property type="molecule type" value="Genomic_DNA"/>
</dbReference>
<evidence type="ECO:0000259" key="3">
    <source>
        <dbReference type="Pfam" id="PF02517"/>
    </source>
</evidence>
<dbReference type="AlphaFoldDB" id="D2PV38"/>
<reference evidence="5" key="1">
    <citation type="submission" date="2009-09" db="EMBL/GenBank/DDBJ databases">
        <title>The complete genome of Kribbella flavida DSM 17836.</title>
        <authorList>
            <consortium name="US DOE Joint Genome Institute (JGI-PGF)"/>
            <person name="Lucas S."/>
            <person name="Copeland A."/>
            <person name="Lapidus A."/>
            <person name="Glavina del Rio T."/>
            <person name="Dalin E."/>
            <person name="Tice H."/>
            <person name="Bruce D."/>
            <person name="Goodwin L."/>
            <person name="Pitluck S."/>
            <person name="Kyrpides N."/>
            <person name="Mavromatis K."/>
            <person name="Ivanova N."/>
            <person name="Saunders E."/>
            <person name="Brettin T."/>
            <person name="Detter J.C."/>
            <person name="Han C."/>
            <person name="Larimer F."/>
            <person name="Land M."/>
            <person name="Hauser L."/>
            <person name="Markowitz V."/>
            <person name="Cheng J.-F."/>
            <person name="Hugenholtz P."/>
            <person name="Woyke T."/>
            <person name="Wu D."/>
            <person name="Pukall R."/>
            <person name="Klenk H.-P."/>
            <person name="Eisen J.A."/>
        </authorList>
    </citation>
    <scope>NUCLEOTIDE SEQUENCE [LARGE SCALE GENOMIC DNA]</scope>
    <source>
        <strain evidence="5">DSM 17836 / JCM 10339 / NBRC 14399</strain>
    </source>
</reference>
<dbReference type="KEGG" id="kfl:Kfla_4284"/>
<protein>
    <submittedName>
        <fullName evidence="4">Abortive infection protein</fullName>
    </submittedName>
</protein>
<feature type="transmembrane region" description="Helical" evidence="2">
    <location>
        <begin position="215"/>
        <end position="233"/>
    </location>
</feature>
<name>D2PV38_KRIFD</name>
<feature type="region of interest" description="Disordered" evidence="1">
    <location>
        <begin position="305"/>
        <end position="336"/>
    </location>
</feature>
<keyword evidence="2" id="KW-0472">Membrane</keyword>
<dbReference type="Pfam" id="PF02517">
    <property type="entry name" value="Rce1-like"/>
    <property type="match status" value="1"/>
</dbReference>
<dbReference type="MEROPS" id="G05.A04"/>
<dbReference type="HOGENOM" id="CLU_052492_0_0_11"/>
<keyword evidence="5" id="KW-1185">Reference proteome</keyword>
<proteinExistence type="predicted"/>
<evidence type="ECO:0000313" key="5">
    <source>
        <dbReference type="Proteomes" id="UP000007967"/>
    </source>
</evidence>
<feature type="transmembrane region" description="Helical" evidence="2">
    <location>
        <begin position="274"/>
        <end position="295"/>
    </location>
</feature>
<feature type="transmembrane region" description="Helical" evidence="2">
    <location>
        <begin position="24"/>
        <end position="46"/>
    </location>
</feature>
<feature type="transmembrane region" description="Helical" evidence="2">
    <location>
        <begin position="74"/>
        <end position="95"/>
    </location>
</feature>
<feature type="transmembrane region" description="Helical" evidence="2">
    <location>
        <begin position="151"/>
        <end position="171"/>
    </location>
</feature>